<proteinExistence type="predicted"/>
<reference evidence="5 6" key="1">
    <citation type="journal article" date="2019" name="Nat. Ecol. Evol.">
        <title>Megaphylogeny resolves global patterns of mushroom evolution.</title>
        <authorList>
            <person name="Varga T."/>
            <person name="Krizsan K."/>
            <person name="Foldi C."/>
            <person name="Dima B."/>
            <person name="Sanchez-Garcia M."/>
            <person name="Sanchez-Ramirez S."/>
            <person name="Szollosi G.J."/>
            <person name="Szarkandi J.G."/>
            <person name="Papp V."/>
            <person name="Albert L."/>
            <person name="Andreopoulos W."/>
            <person name="Angelini C."/>
            <person name="Antonin V."/>
            <person name="Barry K.W."/>
            <person name="Bougher N.L."/>
            <person name="Buchanan P."/>
            <person name="Buyck B."/>
            <person name="Bense V."/>
            <person name="Catcheside P."/>
            <person name="Chovatia M."/>
            <person name="Cooper J."/>
            <person name="Damon W."/>
            <person name="Desjardin D."/>
            <person name="Finy P."/>
            <person name="Geml J."/>
            <person name="Haridas S."/>
            <person name="Hughes K."/>
            <person name="Justo A."/>
            <person name="Karasinski D."/>
            <person name="Kautmanova I."/>
            <person name="Kiss B."/>
            <person name="Kocsube S."/>
            <person name="Kotiranta H."/>
            <person name="LaButti K.M."/>
            <person name="Lechner B.E."/>
            <person name="Liimatainen K."/>
            <person name="Lipzen A."/>
            <person name="Lukacs Z."/>
            <person name="Mihaltcheva S."/>
            <person name="Morgado L.N."/>
            <person name="Niskanen T."/>
            <person name="Noordeloos M.E."/>
            <person name="Ohm R.A."/>
            <person name="Ortiz-Santana B."/>
            <person name="Ovrebo C."/>
            <person name="Racz N."/>
            <person name="Riley R."/>
            <person name="Savchenko A."/>
            <person name="Shiryaev A."/>
            <person name="Soop K."/>
            <person name="Spirin V."/>
            <person name="Szebenyi C."/>
            <person name="Tomsovsky M."/>
            <person name="Tulloss R.E."/>
            <person name="Uehling J."/>
            <person name="Grigoriev I.V."/>
            <person name="Vagvolgyi C."/>
            <person name="Papp T."/>
            <person name="Martin F.M."/>
            <person name="Miettinen O."/>
            <person name="Hibbett D.S."/>
            <person name="Nagy L.G."/>
        </authorList>
    </citation>
    <scope>NUCLEOTIDE SEQUENCE [LARGE SCALE GENOMIC DNA]</scope>
    <source>
        <strain evidence="5 6">HHB13444</strain>
    </source>
</reference>
<dbReference type="STRING" id="1314778.A0A5C3PZT8"/>
<dbReference type="AlphaFoldDB" id="A0A5C3PZT8"/>
<dbReference type="InterPro" id="IPR001841">
    <property type="entry name" value="Znf_RING"/>
</dbReference>
<dbReference type="InterPro" id="IPR013083">
    <property type="entry name" value="Znf_RING/FYVE/PHD"/>
</dbReference>
<feature type="compositionally biased region" description="Basic and acidic residues" evidence="3">
    <location>
        <begin position="361"/>
        <end position="380"/>
    </location>
</feature>
<evidence type="ECO:0000256" key="2">
    <source>
        <dbReference type="SAM" id="Coils"/>
    </source>
</evidence>
<name>A0A5C3PZT8_9APHY</name>
<feature type="compositionally biased region" description="Polar residues" evidence="3">
    <location>
        <begin position="301"/>
        <end position="320"/>
    </location>
</feature>
<feature type="compositionally biased region" description="Low complexity" evidence="3">
    <location>
        <begin position="346"/>
        <end position="360"/>
    </location>
</feature>
<gene>
    <name evidence="5" type="ORF">K466DRAFT_478770</name>
</gene>
<keyword evidence="1" id="KW-0863">Zinc-finger</keyword>
<feature type="coiled-coil region" evidence="2">
    <location>
        <begin position="181"/>
        <end position="229"/>
    </location>
</feature>
<evidence type="ECO:0000313" key="5">
    <source>
        <dbReference type="EMBL" id="TFK93388.1"/>
    </source>
</evidence>
<sequence length="435" mass="47420">MITLSPGCLCDVCAEEFGSRNLPHTIPCGHVLCLDCCNNIVKKTPSRLSPVCPFCRVQFTADSVRLIRIDCGSGFVTPKRVTSPAQDHHDIGEDDVLLFNPGTVKTRAEARRLESKVAQVAAKKCSVEEVTTLHKELQEWLQSDKLDEQTSSLQLSAALLRAILVNHVAHSEATRIARSVESHLRERLEEAALEKEKMEAELRSLRSQYSQVAQECQTLRAELNRANIRSAAPSLGVPATPHPSAGHPTMNSGLVSPPRPQSVSTASAGSRSGATSPTSPTRTSYTPSFPSPLARPPTSIHARTTSLHVGQRSMTPSVRSGTPAVSGADIARPSTIPPKPRRMSISTTPTPTKMSRSSSSSDEKEKLRVDDKQREKDARRVQLIQRWMPSMDAMARSPPTGRPERFEPSRPTSAASRPHAMPPPRYKTPLSHASP</sequence>
<dbReference type="InParanoid" id="A0A5C3PZT8"/>
<keyword evidence="1" id="KW-0479">Metal-binding</keyword>
<evidence type="ECO:0000313" key="6">
    <source>
        <dbReference type="Proteomes" id="UP000308197"/>
    </source>
</evidence>
<keyword evidence="6" id="KW-1185">Reference proteome</keyword>
<feature type="compositionally biased region" description="Low complexity" evidence="3">
    <location>
        <begin position="262"/>
        <end position="288"/>
    </location>
</feature>
<dbReference type="PROSITE" id="PS50089">
    <property type="entry name" value="ZF_RING_2"/>
    <property type="match status" value="1"/>
</dbReference>
<evidence type="ECO:0000259" key="4">
    <source>
        <dbReference type="PROSITE" id="PS50089"/>
    </source>
</evidence>
<dbReference type="SMART" id="SM00184">
    <property type="entry name" value="RING"/>
    <property type="match status" value="1"/>
</dbReference>
<dbReference type="Proteomes" id="UP000308197">
    <property type="component" value="Unassembled WGS sequence"/>
</dbReference>
<feature type="domain" description="RING-type" evidence="4">
    <location>
        <begin position="10"/>
        <end position="56"/>
    </location>
</feature>
<feature type="region of interest" description="Disordered" evidence="3">
    <location>
        <begin position="233"/>
        <end position="435"/>
    </location>
</feature>
<accession>A0A5C3PZT8</accession>
<evidence type="ECO:0000256" key="3">
    <source>
        <dbReference type="SAM" id="MobiDB-lite"/>
    </source>
</evidence>
<dbReference type="EMBL" id="ML210982">
    <property type="protein sequence ID" value="TFK93388.1"/>
    <property type="molecule type" value="Genomic_DNA"/>
</dbReference>
<protein>
    <recommendedName>
        <fullName evidence="4">RING-type domain-containing protein</fullName>
    </recommendedName>
</protein>
<dbReference type="GO" id="GO:0008270">
    <property type="term" value="F:zinc ion binding"/>
    <property type="evidence" value="ECO:0007669"/>
    <property type="project" value="UniProtKB-KW"/>
</dbReference>
<organism evidence="5 6">
    <name type="scientific">Polyporus arcularius HHB13444</name>
    <dbReference type="NCBI Taxonomy" id="1314778"/>
    <lineage>
        <taxon>Eukaryota</taxon>
        <taxon>Fungi</taxon>
        <taxon>Dikarya</taxon>
        <taxon>Basidiomycota</taxon>
        <taxon>Agaricomycotina</taxon>
        <taxon>Agaricomycetes</taxon>
        <taxon>Polyporales</taxon>
        <taxon>Polyporaceae</taxon>
        <taxon>Polyporus</taxon>
    </lineage>
</organism>
<dbReference type="SUPFAM" id="SSF57850">
    <property type="entry name" value="RING/U-box"/>
    <property type="match status" value="1"/>
</dbReference>
<dbReference type="Gene3D" id="3.30.40.10">
    <property type="entry name" value="Zinc/RING finger domain, C3HC4 (zinc finger)"/>
    <property type="match status" value="1"/>
</dbReference>
<keyword evidence="1" id="KW-0862">Zinc</keyword>
<keyword evidence="2" id="KW-0175">Coiled coil</keyword>
<evidence type="ECO:0000256" key="1">
    <source>
        <dbReference type="PROSITE-ProRule" id="PRU00175"/>
    </source>
</evidence>